<keyword evidence="4 7" id="KW-0133">Cell shape</keyword>
<evidence type="ECO:0000259" key="9">
    <source>
        <dbReference type="PROSITE" id="PS51781"/>
    </source>
</evidence>
<dbReference type="GO" id="GO:0071555">
    <property type="term" value="P:cell wall organization"/>
    <property type="evidence" value="ECO:0007669"/>
    <property type="project" value="UniProtKB-UniRule"/>
</dbReference>
<evidence type="ECO:0000256" key="5">
    <source>
        <dbReference type="ARBA" id="ARBA00022984"/>
    </source>
</evidence>
<dbReference type="GO" id="GO:0004180">
    <property type="term" value="F:carboxypeptidase activity"/>
    <property type="evidence" value="ECO:0007669"/>
    <property type="project" value="UniProtKB-ARBA"/>
</dbReference>
<keyword evidence="3" id="KW-0808">Transferase</keyword>
<name>A0A6J4UIZ0_9BACT</name>
<dbReference type="AlphaFoldDB" id="A0A6J4UIZ0"/>
<keyword evidence="8" id="KW-1133">Transmembrane helix</keyword>
<dbReference type="SMART" id="SM00287">
    <property type="entry name" value="SH3b"/>
    <property type="match status" value="2"/>
</dbReference>
<keyword evidence="6 7" id="KW-0961">Cell wall biogenesis/degradation</keyword>
<dbReference type="Pfam" id="PF03734">
    <property type="entry name" value="YkuD"/>
    <property type="match status" value="1"/>
</dbReference>
<proteinExistence type="inferred from homology"/>
<feature type="active site" description="Proton donor/acceptor" evidence="7">
    <location>
        <position position="296"/>
    </location>
</feature>
<accession>A0A6J4UIZ0</accession>
<feature type="transmembrane region" description="Helical" evidence="8">
    <location>
        <begin position="30"/>
        <end position="50"/>
    </location>
</feature>
<dbReference type="Gene3D" id="2.30.30.40">
    <property type="entry name" value="SH3 Domains"/>
    <property type="match status" value="2"/>
</dbReference>
<comment type="similarity">
    <text evidence="2">Belongs to the YkuD family.</text>
</comment>
<dbReference type="CDD" id="cd16913">
    <property type="entry name" value="YkuD_like"/>
    <property type="match status" value="1"/>
</dbReference>
<dbReference type="PANTHER" id="PTHR34408:SF1">
    <property type="entry name" value="GLYCOSYL HYDROLASE FAMILY 19 DOMAIN-CONTAINING PROTEIN HI_1415"/>
    <property type="match status" value="1"/>
</dbReference>
<organism evidence="11">
    <name type="scientific">uncultured Thermomicrobiales bacterium</name>
    <dbReference type="NCBI Taxonomy" id="1645740"/>
    <lineage>
        <taxon>Bacteria</taxon>
        <taxon>Pseudomonadati</taxon>
        <taxon>Thermomicrobiota</taxon>
        <taxon>Thermomicrobia</taxon>
        <taxon>Thermomicrobiales</taxon>
        <taxon>environmental samples</taxon>
    </lineage>
</organism>
<dbReference type="InterPro" id="IPR052354">
    <property type="entry name" value="Cell_Wall_Dynamics_Protein"/>
</dbReference>
<evidence type="ECO:0000259" key="10">
    <source>
        <dbReference type="PROSITE" id="PS52029"/>
    </source>
</evidence>
<keyword evidence="8" id="KW-0472">Membrane</keyword>
<evidence type="ECO:0008006" key="12">
    <source>
        <dbReference type="Google" id="ProtNLM"/>
    </source>
</evidence>
<protein>
    <recommendedName>
        <fullName evidence="12">SH3b domain-containing protein</fullName>
    </recommendedName>
</protein>
<gene>
    <name evidence="11" type="ORF">AVDCRST_MAG43-1133</name>
</gene>
<dbReference type="GO" id="GO:0016740">
    <property type="term" value="F:transferase activity"/>
    <property type="evidence" value="ECO:0007669"/>
    <property type="project" value="UniProtKB-KW"/>
</dbReference>
<dbReference type="Gene3D" id="2.40.440.10">
    <property type="entry name" value="L,D-transpeptidase catalytic domain-like"/>
    <property type="match status" value="1"/>
</dbReference>
<evidence type="ECO:0000256" key="1">
    <source>
        <dbReference type="ARBA" id="ARBA00004752"/>
    </source>
</evidence>
<dbReference type="GO" id="GO:0008360">
    <property type="term" value="P:regulation of cell shape"/>
    <property type="evidence" value="ECO:0007669"/>
    <property type="project" value="UniProtKB-UniRule"/>
</dbReference>
<sequence length="342" mass="35535">MVNAPVSFESLADASFGARSGVYRDRIRRLVTAALLSVVLIAGLGIAHPVPASAGQAGTINADGVSLLAGLDDRSVIGTMNAGERVDIFWGPEGGLYQVRYYGTVGWVWADFLSPDGGGSSSGGGGQGGATAALPSSGSAAWVNTGSLNVRADASSSAAVWDSFDDGTQVDVVGEGVNGFVPISYYGSTAWVAAEFLTSEGPGSAPAAAPAAAPKAERWIDVNRTTGLVTLFEGDAAVAQYWGSLGYDRSDGGFYSTATGSFRVYRVHQPLHYTDYADAYITDWVGFDPDRFNGFHSWTRDAKGNVLPNGAGLTAGCVGLEPSAARAVYNFSYVGMRVEVHN</sequence>
<comment type="pathway">
    <text evidence="1 7">Cell wall biogenesis; peptidoglycan biosynthesis.</text>
</comment>
<reference evidence="11" key="1">
    <citation type="submission" date="2020-02" db="EMBL/GenBank/DDBJ databases">
        <authorList>
            <person name="Meier V. D."/>
        </authorList>
    </citation>
    <scope>NUCLEOTIDE SEQUENCE</scope>
    <source>
        <strain evidence="11">AVDCRST_MAG43</strain>
    </source>
</reference>
<dbReference type="SUPFAM" id="SSF141523">
    <property type="entry name" value="L,D-transpeptidase catalytic domain-like"/>
    <property type="match status" value="1"/>
</dbReference>
<dbReference type="PANTHER" id="PTHR34408">
    <property type="entry name" value="FAMILY PROTEIN, PUTATIVE-RELATED"/>
    <property type="match status" value="1"/>
</dbReference>
<dbReference type="UniPathway" id="UPA00219"/>
<dbReference type="GO" id="GO:0009252">
    <property type="term" value="P:peptidoglycan biosynthetic process"/>
    <property type="evidence" value="ECO:0007669"/>
    <property type="project" value="UniProtKB-UniPathway"/>
</dbReference>
<dbReference type="PROSITE" id="PS51781">
    <property type="entry name" value="SH3B"/>
    <property type="match status" value="1"/>
</dbReference>
<dbReference type="InterPro" id="IPR003646">
    <property type="entry name" value="SH3-like_bac-type"/>
</dbReference>
<evidence type="ECO:0000256" key="2">
    <source>
        <dbReference type="ARBA" id="ARBA00005992"/>
    </source>
</evidence>
<feature type="active site" description="Nucleophile" evidence="7">
    <location>
        <position position="317"/>
    </location>
</feature>
<dbReference type="Pfam" id="PF08239">
    <property type="entry name" value="SH3_3"/>
    <property type="match status" value="1"/>
</dbReference>
<feature type="domain" description="SH3b" evidence="9">
    <location>
        <begin position="138"/>
        <end position="201"/>
    </location>
</feature>
<evidence type="ECO:0000313" key="11">
    <source>
        <dbReference type="EMBL" id="CAA9551984.1"/>
    </source>
</evidence>
<evidence type="ECO:0000256" key="8">
    <source>
        <dbReference type="SAM" id="Phobius"/>
    </source>
</evidence>
<feature type="domain" description="L,D-TPase catalytic" evidence="10">
    <location>
        <begin position="218"/>
        <end position="341"/>
    </location>
</feature>
<dbReference type="InterPro" id="IPR038063">
    <property type="entry name" value="Transpep_catalytic_dom"/>
</dbReference>
<dbReference type="InterPro" id="IPR005490">
    <property type="entry name" value="LD_TPept_cat_dom"/>
</dbReference>
<dbReference type="EMBL" id="CADCWI010000058">
    <property type="protein sequence ID" value="CAA9551984.1"/>
    <property type="molecule type" value="Genomic_DNA"/>
</dbReference>
<evidence type="ECO:0000256" key="6">
    <source>
        <dbReference type="ARBA" id="ARBA00023316"/>
    </source>
</evidence>
<evidence type="ECO:0000256" key="4">
    <source>
        <dbReference type="ARBA" id="ARBA00022960"/>
    </source>
</evidence>
<dbReference type="PROSITE" id="PS52029">
    <property type="entry name" value="LD_TPASE"/>
    <property type="match status" value="1"/>
</dbReference>
<evidence type="ECO:0000256" key="7">
    <source>
        <dbReference type="PROSITE-ProRule" id="PRU01373"/>
    </source>
</evidence>
<keyword evidence="5 7" id="KW-0573">Peptidoglycan synthesis</keyword>
<evidence type="ECO:0000256" key="3">
    <source>
        <dbReference type="ARBA" id="ARBA00022679"/>
    </source>
</evidence>
<keyword evidence="8" id="KW-0812">Transmembrane</keyword>